<dbReference type="Proteomes" id="UP000324832">
    <property type="component" value="Unassembled WGS sequence"/>
</dbReference>
<comment type="similarity">
    <text evidence="1 6">Belongs to the type-B carboxylesterase/lipase family.</text>
</comment>
<dbReference type="InterPro" id="IPR050309">
    <property type="entry name" value="Type-B_Carboxylest/Lipase"/>
</dbReference>
<dbReference type="SUPFAM" id="SSF53474">
    <property type="entry name" value="alpha/beta-Hydrolases"/>
    <property type="match status" value="1"/>
</dbReference>
<evidence type="ECO:0000256" key="5">
    <source>
        <dbReference type="ARBA" id="ARBA00023180"/>
    </source>
</evidence>
<keyword evidence="7" id="KW-0732">Signal</keyword>
<keyword evidence="5" id="KW-0325">Glycoprotein</keyword>
<dbReference type="Pfam" id="PF00135">
    <property type="entry name" value="COesterase"/>
    <property type="match status" value="1"/>
</dbReference>
<keyword evidence="3 6" id="KW-0378">Hydrolase</keyword>
<reference evidence="9 10" key="1">
    <citation type="submission" date="2017-07" db="EMBL/GenBank/DDBJ databases">
        <authorList>
            <person name="Talla V."/>
            <person name="Backstrom N."/>
        </authorList>
    </citation>
    <scope>NUCLEOTIDE SEQUENCE [LARGE SCALE GENOMIC DNA]</scope>
</reference>
<evidence type="ECO:0000256" key="1">
    <source>
        <dbReference type="ARBA" id="ARBA00005964"/>
    </source>
</evidence>
<dbReference type="InterPro" id="IPR029058">
    <property type="entry name" value="AB_hydrolase_fold"/>
</dbReference>
<dbReference type="EC" id="3.1.1.-" evidence="6"/>
<name>A0A5E4R0T0_9NEOP</name>
<dbReference type="AlphaFoldDB" id="A0A5E4R0T0"/>
<dbReference type="PROSITE" id="PS00122">
    <property type="entry name" value="CARBOXYLESTERASE_B_1"/>
    <property type="match status" value="1"/>
</dbReference>
<feature type="domain" description="Carboxylesterase type B" evidence="8">
    <location>
        <begin position="16"/>
        <end position="502"/>
    </location>
</feature>
<evidence type="ECO:0000256" key="4">
    <source>
        <dbReference type="ARBA" id="ARBA00023157"/>
    </source>
</evidence>
<dbReference type="EMBL" id="FZQP02006780">
    <property type="protein sequence ID" value="VVD03538.1"/>
    <property type="molecule type" value="Genomic_DNA"/>
</dbReference>
<organism evidence="9 10">
    <name type="scientific">Leptidea sinapis</name>
    <dbReference type="NCBI Taxonomy" id="189913"/>
    <lineage>
        <taxon>Eukaryota</taxon>
        <taxon>Metazoa</taxon>
        <taxon>Ecdysozoa</taxon>
        <taxon>Arthropoda</taxon>
        <taxon>Hexapoda</taxon>
        <taxon>Insecta</taxon>
        <taxon>Pterygota</taxon>
        <taxon>Neoptera</taxon>
        <taxon>Endopterygota</taxon>
        <taxon>Lepidoptera</taxon>
        <taxon>Glossata</taxon>
        <taxon>Ditrysia</taxon>
        <taxon>Papilionoidea</taxon>
        <taxon>Pieridae</taxon>
        <taxon>Dismorphiinae</taxon>
        <taxon>Leptidea</taxon>
    </lineage>
</organism>
<evidence type="ECO:0000313" key="9">
    <source>
        <dbReference type="EMBL" id="VVD03538.1"/>
    </source>
</evidence>
<dbReference type="InterPro" id="IPR002018">
    <property type="entry name" value="CarbesteraseB"/>
</dbReference>
<accession>A0A5E4R0T0</accession>
<evidence type="ECO:0000259" key="8">
    <source>
        <dbReference type="Pfam" id="PF00135"/>
    </source>
</evidence>
<keyword evidence="4" id="KW-1015">Disulfide bond</keyword>
<evidence type="ECO:0000256" key="2">
    <source>
        <dbReference type="ARBA" id="ARBA00022487"/>
    </source>
</evidence>
<evidence type="ECO:0000256" key="6">
    <source>
        <dbReference type="RuleBase" id="RU361235"/>
    </source>
</evidence>
<keyword evidence="10" id="KW-1185">Reference proteome</keyword>
<protein>
    <recommendedName>
        <fullName evidence="6">Carboxylic ester hydrolase</fullName>
        <ecNumber evidence="6">3.1.1.-</ecNumber>
    </recommendedName>
</protein>
<proteinExistence type="inferred from homology"/>
<feature type="signal peptide" evidence="7">
    <location>
        <begin position="1"/>
        <end position="15"/>
    </location>
</feature>
<dbReference type="PANTHER" id="PTHR11559">
    <property type="entry name" value="CARBOXYLESTERASE"/>
    <property type="match status" value="1"/>
</dbReference>
<evidence type="ECO:0000256" key="3">
    <source>
        <dbReference type="ARBA" id="ARBA00022801"/>
    </source>
</evidence>
<evidence type="ECO:0000313" key="10">
    <source>
        <dbReference type="Proteomes" id="UP000324832"/>
    </source>
</evidence>
<keyword evidence="2" id="KW-0719">Serine esterase</keyword>
<dbReference type="InterPro" id="IPR019826">
    <property type="entry name" value="Carboxylesterase_B_AS"/>
</dbReference>
<dbReference type="Gene3D" id="3.40.50.1820">
    <property type="entry name" value="alpha/beta hydrolase"/>
    <property type="match status" value="1"/>
</dbReference>
<sequence>MIWLVLVVTVTAAGAELVEIKQGWVKGVRAEDGNYTMYMGIPYALVDKENPFGFLFFLSGIFEAVDDTAVCPQRNEFNNELAGTLDCLHVNVYVPDTITDKKLPVLVWIYGGAFTIGFAGRYVYGPKFLVRHDVILVTLNYRVGPYGFMCTGTERVPGNQGIKDQLLALEWVRDNIQAFGGDVENINVFGQSAGAMSIEIQLLSTQEKLFKRAILHSGSVARPGIVIQPNKDTPIKLATRLGYNAENLDDALDFLSNEDVLKVINASTSIRTLFRPCYENSFLQYPLNYHNDQIRSTDILIGYTDQETLLFHLHSTTEDLQASDIFNETINIFNLNTERYARIMRRFYIGDEEITESVRWEIINYHSDFTFAYPVHRSVNKFLNNGQNVYHFIFSYSGGRNFIKVRQNVTEGGAAHTDDLGYLFDMELFDSNPEGTDKIMVDRMTTMWTNFIKYGTSTSDPTPEPSDLLPVRWLPATRETLHCLHIDSDITTSIRPDHDRYALWDLLFKLFE</sequence>
<evidence type="ECO:0000256" key="7">
    <source>
        <dbReference type="SAM" id="SignalP"/>
    </source>
</evidence>
<dbReference type="GO" id="GO:0052689">
    <property type="term" value="F:carboxylic ester hydrolase activity"/>
    <property type="evidence" value="ECO:0007669"/>
    <property type="project" value="UniProtKB-KW"/>
</dbReference>
<feature type="chain" id="PRO_5022694107" description="Carboxylic ester hydrolase" evidence="7">
    <location>
        <begin position="16"/>
        <end position="512"/>
    </location>
</feature>
<gene>
    <name evidence="9" type="ORF">LSINAPIS_LOCUS13514</name>
</gene>